<dbReference type="Proteomes" id="UP000002038">
    <property type="component" value="Unassembled WGS sequence"/>
</dbReference>
<dbReference type="AlphaFoldDB" id="A0A179UI88"/>
<dbReference type="GeneID" id="8506038"/>
<dbReference type="GO" id="GO:0000978">
    <property type="term" value="F:RNA polymerase II cis-regulatory region sequence-specific DNA binding"/>
    <property type="evidence" value="ECO:0007669"/>
    <property type="project" value="TreeGrafter"/>
</dbReference>
<dbReference type="OrthoDB" id="7680836at2759"/>
<dbReference type="EMBL" id="GG657451">
    <property type="protein sequence ID" value="OAT06751.1"/>
    <property type="molecule type" value="Genomic_DNA"/>
</dbReference>
<dbReference type="InterPro" id="IPR057520">
    <property type="entry name" value="GRHL1/CP2_C"/>
</dbReference>
<gene>
    <name evidence="7" type="ORF">BDBG_16690</name>
</gene>
<dbReference type="GO" id="GO:0005634">
    <property type="term" value="C:nucleus"/>
    <property type="evidence" value="ECO:0007669"/>
    <property type="project" value="UniProtKB-SubCell"/>
</dbReference>
<evidence type="ECO:0000256" key="1">
    <source>
        <dbReference type="ARBA" id="ARBA00004123"/>
    </source>
</evidence>
<dbReference type="PANTHER" id="PTHR11037">
    <property type="entry name" value="TRANSCRIPTION FACTOR CP2"/>
    <property type="match status" value="1"/>
</dbReference>
<evidence type="ECO:0000256" key="2">
    <source>
        <dbReference type="ARBA" id="ARBA00023015"/>
    </source>
</evidence>
<evidence type="ECO:0000313" key="7">
    <source>
        <dbReference type="EMBL" id="OAT06751.1"/>
    </source>
</evidence>
<dbReference type="GO" id="GO:0001228">
    <property type="term" value="F:DNA-binding transcription activator activity, RNA polymerase II-specific"/>
    <property type="evidence" value="ECO:0007669"/>
    <property type="project" value="TreeGrafter"/>
</dbReference>
<proteinExistence type="predicted"/>
<dbReference type="VEuPathDB" id="FungiDB:BDBG_16690"/>
<keyword evidence="5" id="KW-0539">Nucleus</keyword>
<dbReference type="InterPro" id="IPR007604">
    <property type="entry name" value="CP2"/>
</dbReference>
<name>A0A179UI88_BLAGS</name>
<evidence type="ECO:0000313" key="8">
    <source>
        <dbReference type="Proteomes" id="UP000002038"/>
    </source>
</evidence>
<dbReference type="Pfam" id="PF25416">
    <property type="entry name" value="GRHL1_C"/>
    <property type="match status" value="1"/>
</dbReference>
<dbReference type="InterPro" id="IPR040167">
    <property type="entry name" value="TF_CP2-like"/>
</dbReference>
<sequence>MFRNRNNSQQPNKELYSDFKRSYPDPSCWNASPLLAATQKAWIYPFINQIGHSRLVKDSDIKDHGLAISKLLDQWEIISAPLDLSSLSTSTSRTGGMAAASDPIFLPTPGPFLANPGVVDPRALQLKLCQLQFNETKHVKNPPADPDSFVLQNSEHGPVDRHSDLNAHVNQPQSREVAALMPGLTEHIDLDINKDNDKFRYNVTLCAPTAMVEHKGEVPITYLSKGHVYHMSVVDSTPPKSSTHPIKYRTYVHVAFEDPEKRLNPDPCWQLWKERRGLSEASRRGGKVQAVEYINPNQGRDRKARPSEVELETTSLNGFCVSWTSCTEAKSIGCTILIRLNFLSTDFNLAKGVKGVPVRLCVRTEMVYPANIYSALDTMKIYYYCKVKVFRDYGAERKLSNDIAHVRKAIHKLQQRISHEETKAHDFGKRKRDASSMTIEPENRPAKISKNYDAKARSGKERLLLEVAMKQDMISSTSPVSLLNLREDNQDTVDFSAAFVLNETQKSESELFTHQADGTFLPTIYMEAGTLDTSSSTPRDDYVNSPLQACRREQSTFRNSSIDVDFQHGLTDWSRILRLRSENQLLTAQMAPPAQPINMQNLFFEKLNGRIEAVDIDATCSLSSRHLAKSVACFYVRLRHTDIQNVDGYYHAVYIAQRTVTNLLNSISKMSGVSLSEKTRVFHITPNGLKVIIDDRVVQELPEGQDMTAEFVGAHNVDIDLLSCLNTSYPEIMLFF</sequence>
<accession>A0A179UI88</accession>
<evidence type="ECO:0000259" key="6">
    <source>
        <dbReference type="PROSITE" id="PS51968"/>
    </source>
</evidence>
<comment type="subcellular location">
    <subcellularLocation>
        <location evidence="1">Nucleus</location>
    </subcellularLocation>
</comment>
<keyword evidence="2" id="KW-0805">Transcription regulation</keyword>
<dbReference type="Pfam" id="PF04516">
    <property type="entry name" value="CP2"/>
    <property type="match status" value="1"/>
</dbReference>
<feature type="domain" description="Grh/CP2 DB" evidence="6">
    <location>
        <begin position="197"/>
        <end position="465"/>
    </location>
</feature>
<organism evidence="7 8">
    <name type="scientific">Blastomyces gilchristii (strain SLH14081)</name>
    <name type="common">Blastomyces dermatitidis</name>
    <dbReference type="NCBI Taxonomy" id="559298"/>
    <lineage>
        <taxon>Eukaryota</taxon>
        <taxon>Fungi</taxon>
        <taxon>Dikarya</taxon>
        <taxon>Ascomycota</taxon>
        <taxon>Pezizomycotina</taxon>
        <taxon>Eurotiomycetes</taxon>
        <taxon>Eurotiomycetidae</taxon>
        <taxon>Onygenales</taxon>
        <taxon>Ajellomycetaceae</taxon>
        <taxon>Blastomyces</taxon>
    </lineage>
</organism>
<keyword evidence="8" id="KW-1185">Reference proteome</keyword>
<evidence type="ECO:0000256" key="5">
    <source>
        <dbReference type="ARBA" id="ARBA00023242"/>
    </source>
</evidence>
<reference evidence="8" key="1">
    <citation type="journal article" date="2015" name="PLoS Genet.">
        <title>The dynamic genome and transcriptome of the human fungal pathogen Blastomyces and close relative Emmonsia.</title>
        <authorList>
            <person name="Munoz J.F."/>
            <person name="Gauthier G.M."/>
            <person name="Desjardins C.A."/>
            <person name="Gallo J.E."/>
            <person name="Holder J."/>
            <person name="Sullivan T.D."/>
            <person name="Marty A.J."/>
            <person name="Carmen J.C."/>
            <person name="Chen Z."/>
            <person name="Ding L."/>
            <person name="Gujja S."/>
            <person name="Magrini V."/>
            <person name="Misas E."/>
            <person name="Mitreva M."/>
            <person name="Priest M."/>
            <person name="Saif S."/>
            <person name="Whiston E.A."/>
            <person name="Young S."/>
            <person name="Zeng Q."/>
            <person name="Goldman W.E."/>
            <person name="Mardis E.R."/>
            <person name="Taylor J.W."/>
            <person name="McEwen J.G."/>
            <person name="Clay O.K."/>
            <person name="Klein B.S."/>
            <person name="Cuomo C.A."/>
        </authorList>
    </citation>
    <scope>NUCLEOTIDE SEQUENCE [LARGE SCALE GENOMIC DNA]</scope>
    <source>
        <strain evidence="8">SLH14081</strain>
    </source>
</reference>
<dbReference type="PANTHER" id="PTHR11037:SF20">
    <property type="entry name" value="PROTEIN GRAINYHEAD"/>
    <property type="match status" value="1"/>
</dbReference>
<keyword evidence="3" id="KW-0238">DNA-binding</keyword>
<evidence type="ECO:0000256" key="3">
    <source>
        <dbReference type="ARBA" id="ARBA00023125"/>
    </source>
</evidence>
<dbReference type="RefSeq" id="XP_031577389.1">
    <property type="nucleotide sequence ID" value="XM_031724584.1"/>
</dbReference>
<protein>
    <recommendedName>
        <fullName evidence="6">Grh/CP2 DB domain-containing protein</fullName>
    </recommendedName>
</protein>
<keyword evidence="4" id="KW-0804">Transcription</keyword>
<evidence type="ECO:0000256" key="4">
    <source>
        <dbReference type="ARBA" id="ARBA00023163"/>
    </source>
</evidence>
<dbReference type="PROSITE" id="PS51968">
    <property type="entry name" value="GRH_CP2_DB"/>
    <property type="match status" value="1"/>
</dbReference>